<sequence>MRGDGDVSRRTAAAADASRVQQLPGTAPCTPEALCEAAGELRPRAAGQAGEAPEASTAEDAGAPAVAGPCGAESSHHTLRRLRSFVHCVAGSPIVQSALLYLEQQGEHPTALPASQAAAGPAGRTAAAGVEWTLAQLLALWLRAGYTHARESALLSTLWVLESAHSAWRSPASICLSTYTKFVGAFSQEVVRRLTDDWPASFNNLKLALVEAQMDLLQRTSWRVRLDLAADVLPCYAMLFCTTLLGEPKLWTGQRAAPALPPTPTVGAEHREWAAAMRHLCAVICEKSRRLKAHAQACTSTRLPTPECEEERERPAKRQRTTSST</sequence>
<accession>A0A2P6TML8</accession>
<evidence type="ECO:0000256" key="1">
    <source>
        <dbReference type="SAM" id="MobiDB-lite"/>
    </source>
</evidence>
<dbReference type="Proteomes" id="UP000239899">
    <property type="component" value="Unassembled WGS sequence"/>
</dbReference>
<feature type="compositionally biased region" description="Low complexity" evidence="1">
    <location>
        <begin position="61"/>
        <end position="72"/>
    </location>
</feature>
<gene>
    <name evidence="2" type="ORF">C2E21_5794</name>
</gene>
<feature type="region of interest" description="Disordered" evidence="1">
    <location>
        <begin position="42"/>
        <end position="73"/>
    </location>
</feature>
<feature type="region of interest" description="Disordered" evidence="1">
    <location>
        <begin position="302"/>
        <end position="325"/>
    </location>
</feature>
<comment type="caution">
    <text evidence="2">The sequence shown here is derived from an EMBL/GenBank/DDBJ whole genome shotgun (WGS) entry which is preliminary data.</text>
</comment>
<reference evidence="2 3" key="1">
    <citation type="journal article" date="2018" name="Plant J.">
        <title>Genome sequences of Chlorella sorokiniana UTEX 1602 and Micractinium conductrix SAG 241.80: implications to maltose excretion by a green alga.</title>
        <authorList>
            <person name="Arriola M.B."/>
            <person name="Velmurugan N."/>
            <person name="Zhang Y."/>
            <person name="Plunkett M.H."/>
            <person name="Hondzo H."/>
            <person name="Barney B.M."/>
        </authorList>
    </citation>
    <scope>NUCLEOTIDE SEQUENCE [LARGE SCALE GENOMIC DNA]</scope>
    <source>
        <strain evidence="3">UTEX 1602</strain>
    </source>
</reference>
<protein>
    <submittedName>
        <fullName evidence="2">Uncharacterized protein</fullName>
    </submittedName>
</protein>
<evidence type="ECO:0000313" key="3">
    <source>
        <dbReference type="Proteomes" id="UP000239899"/>
    </source>
</evidence>
<organism evidence="2 3">
    <name type="scientific">Chlorella sorokiniana</name>
    <name type="common">Freshwater green alga</name>
    <dbReference type="NCBI Taxonomy" id="3076"/>
    <lineage>
        <taxon>Eukaryota</taxon>
        <taxon>Viridiplantae</taxon>
        <taxon>Chlorophyta</taxon>
        <taxon>core chlorophytes</taxon>
        <taxon>Trebouxiophyceae</taxon>
        <taxon>Chlorellales</taxon>
        <taxon>Chlorellaceae</taxon>
        <taxon>Chlorella clade</taxon>
        <taxon>Chlorella</taxon>
    </lineage>
</organism>
<proteinExistence type="predicted"/>
<evidence type="ECO:0000313" key="2">
    <source>
        <dbReference type="EMBL" id="PRW45587.1"/>
    </source>
</evidence>
<feature type="compositionally biased region" description="Low complexity" evidence="1">
    <location>
        <begin position="10"/>
        <end position="20"/>
    </location>
</feature>
<feature type="region of interest" description="Disordered" evidence="1">
    <location>
        <begin position="1"/>
        <end position="26"/>
    </location>
</feature>
<keyword evidence="3" id="KW-1185">Reference proteome</keyword>
<dbReference type="OrthoDB" id="517988at2759"/>
<dbReference type="AlphaFoldDB" id="A0A2P6TML8"/>
<name>A0A2P6TML8_CHLSO</name>
<dbReference type="EMBL" id="LHPG02000011">
    <property type="protein sequence ID" value="PRW45587.1"/>
    <property type="molecule type" value="Genomic_DNA"/>
</dbReference>